<dbReference type="AlphaFoldDB" id="A0A2U1E3A0"/>
<protein>
    <submittedName>
        <fullName evidence="1">Uncharacterized protein</fullName>
    </submittedName>
</protein>
<dbReference type="RefSeq" id="WP_116480193.1">
    <property type="nucleotide sequence ID" value="NZ_JBKYKF010000007.1"/>
</dbReference>
<gene>
    <name evidence="1" type="ORF">C7381_105130</name>
</gene>
<evidence type="ECO:0000313" key="1">
    <source>
        <dbReference type="EMBL" id="PVY94424.1"/>
    </source>
</evidence>
<accession>A0A2U1E3A0</accession>
<proteinExistence type="predicted"/>
<organism evidence="1 2">
    <name type="scientific">Ezakiella coagulans</name>
    <dbReference type="NCBI Taxonomy" id="46507"/>
    <lineage>
        <taxon>Bacteria</taxon>
        <taxon>Bacillati</taxon>
        <taxon>Bacillota</taxon>
        <taxon>Tissierellia</taxon>
        <taxon>Ezakiella</taxon>
    </lineage>
</organism>
<comment type="caution">
    <text evidence="1">The sequence shown here is derived from an EMBL/GenBank/DDBJ whole genome shotgun (WGS) entry which is preliminary data.</text>
</comment>
<sequence length="248" mass="29000">MSKKSFDKFAYKGSIYDLEIIDNYAKENNNRIGKYKNNIFCPECKKARLKYVPKTAPLRGYLATIDLNEHLEHCSYKYKGSSYSTITRYKLIENLSSSEKRNQIEILLRHLSGSDIDKSYENKNCSKDNRLRSERDNYNVDERINNTIQKFSLTNKIDLNVLKMNSNLKILYAKKAWLGYEERDGGAYYLPYIKNLAGEKLEIYFPIKNNELGNPGYYNIVCIGKINEFNKIQLDEPRKDSMKLEATN</sequence>
<name>A0A2U1E3A0_9FIRM</name>
<dbReference type="EMBL" id="QEKV01000005">
    <property type="protein sequence ID" value="PVY94424.1"/>
    <property type="molecule type" value="Genomic_DNA"/>
</dbReference>
<reference evidence="1 2" key="1">
    <citation type="submission" date="2018-04" db="EMBL/GenBank/DDBJ databases">
        <title>Genomic Encyclopedia of Type Strains, Phase IV (KMG-IV): sequencing the most valuable type-strain genomes for metagenomic binning, comparative biology and taxonomic classification.</title>
        <authorList>
            <person name="Goeker M."/>
        </authorList>
    </citation>
    <scope>NUCLEOTIDE SEQUENCE [LARGE SCALE GENOMIC DNA]</scope>
    <source>
        <strain evidence="1 2">DSM 20705</strain>
    </source>
</reference>
<keyword evidence="2" id="KW-1185">Reference proteome</keyword>
<evidence type="ECO:0000313" key="2">
    <source>
        <dbReference type="Proteomes" id="UP000245793"/>
    </source>
</evidence>
<dbReference type="Proteomes" id="UP000245793">
    <property type="component" value="Unassembled WGS sequence"/>
</dbReference>